<dbReference type="SUPFAM" id="SSF53901">
    <property type="entry name" value="Thiolase-like"/>
    <property type="match status" value="2"/>
</dbReference>
<reference evidence="3 4" key="1">
    <citation type="submission" date="2019-09" db="EMBL/GenBank/DDBJ databases">
        <title>Goodfellowia gen. nov., a new genus of the Pseudonocardineae related to Actinoalloteichus, containing Goodfellowia coeruleoviolacea gen. nov., comb. nov. gen. nov., comb. nov.</title>
        <authorList>
            <person name="Labeda D."/>
        </authorList>
    </citation>
    <scope>NUCLEOTIDE SEQUENCE [LARGE SCALE GENOMIC DNA]</scope>
    <source>
        <strain evidence="3 4">AN110305</strain>
    </source>
</reference>
<dbReference type="Gene3D" id="3.40.47.10">
    <property type="match status" value="1"/>
</dbReference>
<reference evidence="3 4" key="2">
    <citation type="submission" date="2019-09" db="EMBL/GenBank/DDBJ databases">
        <authorList>
            <person name="Jin C."/>
        </authorList>
    </citation>
    <scope>NUCLEOTIDE SEQUENCE [LARGE SCALE GENOMIC DNA]</scope>
    <source>
        <strain evidence="3 4">AN110305</strain>
    </source>
</reference>
<dbReference type="PANTHER" id="PTHR11712">
    <property type="entry name" value="POLYKETIDE SYNTHASE-RELATED"/>
    <property type="match status" value="1"/>
</dbReference>
<name>A0A5B2XPX2_9PSEU</name>
<gene>
    <name evidence="3" type="ORF">F0L68_04300</name>
</gene>
<proteinExistence type="predicted"/>
<keyword evidence="1" id="KW-0808">Transferase</keyword>
<evidence type="ECO:0000313" key="3">
    <source>
        <dbReference type="EMBL" id="KAA2265787.1"/>
    </source>
</evidence>
<accession>A0A5B2XPX2</accession>
<protein>
    <submittedName>
        <fullName evidence="3">Beta-ketoacyl synthase</fullName>
    </submittedName>
</protein>
<dbReference type="GO" id="GO:0006633">
    <property type="term" value="P:fatty acid biosynthetic process"/>
    <property type="evidence" value="ECO:0007669"/>
    <property type="project" value="TreeGrafter"/>
</dbReference>
<comment type="caution">
    <text evidence="3">The sequence shown here is derived from an EMBL/GenBank/DDBJ whole genome shotgun (WGS) entry which is preliminary data.</text>
</comment>
<evidence type="ECO:0000259" key="2">
    <source>
        <dbReference type="Pfam" id="PF00109"/>
    </source>
</evidence>
<dbReference type="Pfam" id="PF00109">
    <property type="entry name" value="ketoacyl-synt"/>
    <property type="match status" value="1"/>
</dbReference>
<dbReference type="GO" id="GO:0005829">
    <property type="term" value="C:cytosol"/>
    <property type="evidence" value="ECO:0007669"/>
    <property type="project" value="TreeGrafter"/>
</dbReference>
<sequence length="360" mass="36677">MSADLVVTGRGVVCAAGIGTAAMTAALADGARPAPDVTALYSDAMPQPTGYALVDFDVRALLGRKGTTFLDRATGLALVAFGEALAEAGLVIDDESRTRVGIALGTTVGSLRSSADYSLETLVADRPYLVNPALFPNTVMNCASGQAAIRYGLRGVNSTVATGRVGFLGALGYAANVLRRGYASAMLVGAVEEFTPHTAWTHHRLRRPGQPGEAAAVFVLEPRANAVRAGRRVLAELAAIEEGYHPGDDPAERGALLAGCLSGVLAEAGAEPGQVQFAATTEAWNADDELIGRAAVAALPSARPVRVRDALGDCGAAAGALQFAALLDAGGRGTGVLAGWSPEGAFGAAVLRGRDRAEVA</sequence>
<evidence type="ECO:0000313" key="4">
    <source>
        <dbReference type="Proteomes" id="UP000323454"/>
    </source>
</evidence>
<dbReference type="AlphaFoldDB" id="A0A5B2XPX2"/>
<dbReference type="InterPro" id="IPR016039">
    <property type="entry name" value="Thiolase-like"/>
</dbReference>
<dbReference type="InterPro" id="IPR014030">
    <property type="entry name" value="Ketoacyl_synth_N"/>
</dbReference>
<feature type="domain" description="Beta-ketoacyl synthase-like N-terminal" evidence="2">
    <location>
        <begin position="6"/>
        <end position="197"/>
    </location>
</feature>
<keyword evidence="4" id="KW-1185">Reference proteome</keyword>
<dbReference type="Proteomes" id="UP000323454">
    <property type="component" value="Unassembled WGS sequence"/>
</dbReference>
<dbReference type="RefSeq" id="WP_149848072.1">
    <property type="nucleotide sequence ID" value="NZ_VUOB01000005.1"/>
</dbReference>
<dbReference type="EMBL" id="VUOB01000005">
    <property type="protein sequence ID" value="KAA2265787.1"/>
    <property type="molecule type" value="Genomic_DNA"/>
</dbReference>
<dbReference type="GO" id="GO:0004315">
    <property type="term" value="F:3-oxoacyl-[acyl-carrier-protein] synthase activity"/>
    <property type="evidence" value="ECO:0007669"/>
    <property type="project" value="TreeGrafter"/>
</dbReference>
<evidence type="ECO:0000256" key="1">
    <source>
        <dbReference type="ARBA" id="ARBA00022679"/>
    </source>
</evidence>
<organism evidence="3 4">
    <name type="scientific">Solihabitans fulvus</name>
    <dbReference type="NCBI Taxonomy" id="1892852"/>
    <lineage>
        <taxon>Bacteria</taxon>
        <taxon>Bacillati</taxon>
        <taxon>Actinomycetota</taxon>
        <taxon>Actinomycetes</taxon>
        <taxon>Pseudonocardiales</taxon>
        <taxon>Pseudonocardiaceae</taxon>
        <taxon>Solihabitans</taxon>
    </lineage>
</organism>
<dbReference type="OrthoDB" id="7061549at2"/>
<dbReference type="PANTHER" id="PTHR11712:SF336">
    <property type="entry name" value="3-OXOACYL-[ACYL-CARRIER-PROTEIN] SYNTHASE, MITOCHONDRIAL"/>
    <property type="match status" value="1"/>
</dbReference>
<dbReference type="InterPro" id="IPR000794">
    <property type="entry name" value="Beta-ketoacyl_synthase"/>
</dbReference>